<dbReference type="InterPro" id="IPR004305">
    <property type="entry name" value="Thiaminase-2/PQQC"/>
</dbReference>
<organism evidence="2 3">
    <name type="scientific">Wolbachia pipientis</name>
    <dbReference type="NCBI Taxonomy" id="955"/>
    <lineage>
        <taxon>Bacteria</taxon>
        <taxon>Pseudomonadati</taxon>
        <taxon>Pseudomonadota</taxon>
        <taxon>Alphaproteobacteria</taxon>
        <taxon>Rickettsiales</taxon>
        <taxon>Anaplasmataceae</taxon>
        <taxon>Wolbachieae</taxon>
        <taxon>Wolbachia</taxon>
    </lineage>
</organism>
<dbReference type="InterPro" id="IPR050967">
    <property type="entry name" value="Thiamine_Salvage_TenA"/>
</dbReference>
<dbReference type="InterPro" id="IPR016084">
    <property type="entry name" value="Haem_Oase-like_multi-hlx"/>
</dbReference>
<reference evidence="3" key="1">
    <citation type="journal article" date="2020" name="Mol. Biol.">
        <title>Life and death of selfish genes: comparative genomics reveals the dynamic evolution of cytoplasmic incompatibility.</title>
        <authorList>
            <person name="Martinez J."/>
            <person name="Klasson L."/>
            <person name="Welch J."/>
            <person name="Jiggins F.M."/>
        </authorList>
    </citation>
    <scope>NUCLEOTIDE SEQUENCE [LARGE SCALE GENOMIC DNA]</scope>
</reference>
<dbReference type="GO" id="GO:0005829">
    <property type="term" value="C:cytosol"/>
    <property type="evidence" value="ECO:0007669"/>
    <property type="project" value="TreeGrafter"/>
</dbReference>
<gene>
    <name evidence="2" type="ORF">HC358_00430</name>
</gene>
<accession>A0A7G5C8U7</accession>
<evidence type="ECO:0000313" key="2">
    <source>
        <dbReference type="EMBL" id="QMV45631.1"/>
    </source>
</evidence>
<dbReference type="PANTHER" id="PTHR43198:SF2">
    <property type="entry name" value="SI:CH1073-67J19.1-RELATED"/>
    <property type="match status" value="1"/>
</dbReference>
<dbReference type="PANTHER" id="PTHR43198">
    <property type="entry name" value="BIFUNCTIONAL TH2 PROTEIN"/>
    <property type="match status" value="1"/>
</dbReference>
<dbReference type="SUPFAM" id="SSF48613">
    <property type="entry name" value="Heme oxygenase-like"/>
    <property type="match status" value="1"/>
</dbReference>
<proteinExistence type="predicted"/>
<dbReference type="CDD" id="cd19365">
    <property type="entry name" value="TenA_C-like"/>
    <property type="match status" value="1"/>
</dbReference>
<name>A0A7G5C8U7_WOLPI</name>
<evidence type="ECO:0000313" key="3">
    <source>
        <dbReference type="Proteomes" id="UP000515744"/>
    </source>
</evidence>
<sequence length="219" mass="25579">MFSSIIKSCYGSNLLRDIVNHPFNVELMNGTLNIESFKFYIQQDALFLDGYIRTILTTASRIEDHNDVIPLAKVAQGSIAVNKFLCDHYFTIYGVRHGKKSPACFNFTNFLLSISYSDTYEAITVLYSCMFIYKTVTDNMKNGFKENNKYKDWLDFYSGSLMEYGYATLENIVDKYCKKVGVNERSRMLELFRISAKFELDFWDSAYNFSRFNQFPKEH</sequence>
<protein>
    <submittedName>
        <fullName evidence="2">TenA family transcriptional regulator</fullName>
    </submittedName>
</protein>
<dbReference type="Gene3D" id="1.20.910.10">
    <property type="entry name" value="Heme oxygenase-like"/>
    <property type="match status" value="1"/>
</dbReference>
<dbReference type="EMBL" id="CP050531">
    <property type="protein sequence ID" value="QMV45631.1"/>
    <property type="molecule type" value="Genomic_DNA"/>
</dbReference>
<dbReference type="RefSeq" id="WP_182158973.1">
    <property type="nucleotide sequence ID" value="NZ_CP050531.1"/>
</dbReference>
<reference evidence="2 3" key="2">
    <citation type="journal article" date="2020" name="Mol. Biol. Evol.">
        <title>Life and death of selfish genes: comparative genomics reveals the dynamic evolution of cytoplasmic incompatibility.</title>
        <authorList>
            <person name="Martinez J."/>
            <person name="Klasson L."/>
            <person name="Welch J."/>
            <person name="Jiggins F.M."/>
        </authorList>
    </citation>
    <scope>NUCLEOTIDE SEQUENCE [LARGE SCALE GENOMIC DNA]</scope>
    <source>
        <strain evidence="2">WStv</strain>
    </source>
</reference>
<dbReference type="AlphaFoldDB" id="A0A7G5C8U7"/>
<dbReference type="Pfam" id="PF03070">
    <property type="entry name" value="TENA_THI-4"/>
    <property type="match status" value="1"/>
</dbReference>
<feature type="domain" description="Thiaminase-2/PQQC" evidence="1">
    <location>
        <begin position="16"/>
        <end position="208"/>
    </location>
</feature>
<evidence type="ECO:0000259" key="1">
    <source>
        <dbReference type="Pfam" id="PF03070"/>
    </source>
</evidence>
<dbReference type="Proteomes" id="UP000515744">
    <property type="component" value="Chromosome"/>
</dbReference>